<dbReference type="PANTHER" id="PTHR46077">
    <property type="entry name" value="E3 UBIQUITIN-PROTEIN LIGASE TOPORS"/>
    <property type="match status" value="1"/>
</dbReference>
<dbReference type="Gene3D" id="1.20.1390.10">
    <property type="entry name" value="PWI domain"/>
    <property type="match status" value="1"/>
</dbReference>
<keyword evidence="4" id="KW-0808">Transferase</keyword>
<name>A0ABV2AKV7_9EUKA</name>
<keyword evidence="13" id="KW-1185">Reference proteome</keyword>
<keyword evidence="5" id="KW-0479">Metal-binding</keyword>
<organism evidence="12 13">
    <name type="scientific">Bonamia ostreae</name>
    <dbReference type="NCBI Taxonomy" id="126728"/>
    <lineage>
        <taxon>Eukaryota</taxon>
        <taxon>Sar</taxon>
        <taxon>Rhizaria</taxon>
        <taxon>Endomyxa</taxon>
        <taxon>Ascetosporea</taxon>
        <taxon>Haplosporida</taxon>
        <taxon>Bonamia</taxon>
    </lineage>
</organism>
<dbReference type="InterPro" id="IPR002483">
    <property type="entry name" value="PWI_dom"/>
</dbReference>
<evidence type="ECO:0000256" key="2">
    <source>
        <dbReference type="ARBA" id="ARBA00012483"/>
    </source>
</evidence>
<dbReference type="EC" id="2.3.2.27" evidence="2"/>
<evidence type="ECO:0000256" key="1">
    <source>
        <dbReference type="ARBA" id="ARBA00000900"/>
    </source>
</evidence>
<comment type="catalytic activity">
    <reaction evidence="1">
        <text>S-ubiquitinyl-[E2 ubiquitin-conjugating enzyme]-L-cysteine + [acceptor protein]-L-lysine = [E2 ubiquitin-conjugating enzyme]-L-cysteine + N(6)-ubiquitinyl-[acceptor protein]-L-lysine.</text>
        <dbReference type="EC" id="2.3.2.27"/>
    </reaction>
</comment>
<dbReference type="SUPFAM" id="SSF57850">
    <property type="entry name" value="RING/U-box"/>
    <property type="match status" value="1"/>
</dbReference>
<dbReference type="PROSITE" id="PS00518">
    <property type="entry name" value="ZF_RING_1"/>
    <property type="match status" value="1"/>
</dbReference>
<dbReference type="PANTHER" id="PTHR46077:SF1">
    <property type="entry name" value="TOP1 BINDING ARGININE_SERINE RICH PROTEIN, E3 UBIQUITIN LIGASE"/>
    <property type="match status" value="1"/>
</dbReference>
<evidence type="ECO:0000313" key="12">
    <source>
        <dbReference type="EMBL" id="MES1920293.1"/>
    </source>
</evidence>
<keyword evidence="7" id="KW-0862">Zinc</keyword>
<evidence type="ECO:0000256" key="3">
    <source>
        <dbReference type="ARBA" id="ARBA00022664"/>
    </source>
</evidence>
<feature type="domain" description="RING-type" evidence="11">
    <location>
        <begin position="5"/>
        <end position="52"/>
    </location>
</feature>
<proteinExistence type="predicted"/>
<dbReference type="Gene3D" id="3.30.40.10">
    <property type="entry name" value="Zinc/RING finger domain, C3HC4 (zinc finger)"/>
    <property type="match status" value="1"/>
</dbReference>
<dbReference type="InterPro" id="IPR036483">
    <property type="entry name" value="PWI_dom_sf"/>
</dbReference>
<evidence type="ECO:0000256" key="4">
    <source>
        <dbReference type="ARBA" id="ARBA00022679"/>
    </source>
</evidence>
<evidence type="ECO:0000259" key="11">
    <source>
        <dbReference type="PROSITE" id="PS50089"/>
    </source>
</evidence>
<reference evidence="12 13" key="1">
    <citation type="journal article" date="2024" name="BMC Biol.">
        <title>Comparative genomics of Ascetosporea gives new insight into the evolutionary basis for animal parasitism in Rhizaria.</title>
        <authorList>
            <person name="Hiltunen Thoren M."/>
            <person name="Onut-Brannstrom I."/>
            <person name="Alfjorden A."/>
            <person name="Peckova H."/>
            <person name="Swords F."/>
            <person name="Hooper C."/>
            <person name="Holzer A.S."/>
            <person name="Bass D."/>
            <person name="Burki F."/>
        </authorList>
    </citation>
    <scope>NUCLEOTIDE SEQUENCE [LARGE SCALE GENOMIC DNA]</scope>
    <source>
        <strain evidence="12">20-A016</strain>
    </source>
</reference>
<dbReference type="Pfam" id="PF01480">
    <property type="entry name" value="PWI"/>
    <property type="match status" value="1"/>
</dbReference>
<evidence type="ECO:0000256" key="8">
    <source>
        <dbReference type="ARBA" id="ARBA00023015"/>
    </source>
</evidence>
<protein>
    <recommendedName>
        <fullName evidence="2">RING-type E3 ubiquitin transferase</fullName>
        <ecNumber evidence="2">2.3.2.27</ecNumber>
    </recommendedName>
</protein>
<evidence type="ECO:0000256" key="10">
    <source>
        <dbReference type="PROSITE-ProRule" id="PRU00175"/>
    </source>
</evidence>
<evidence type="ECO:0000256" key="7">
    <source>
        <dbReference type="ARBA" id="ARBA00022833"/>
    </source>
</evidence>
<comment type="caution">
    <text evidence="12">The sequence shown here is derived from an EMBL/GenBank/DDBJ whole genome shotgun (WGS) entry which is preliminary data.</text>
</comment>
<keyword evidence="9" id="KW-0804">Transcription</keyword>
<dbReference type="SMART" id="SM00184">
    <property type="entry name" value="RING"/>
    <property type="match status" value="1"/>
</dbReference>
<dbReference type="InterPro" id="IPR018957">
    <property type="entry name" value="Znf_C3HC4_RING-type"/>
</dbReference>
<dbReference type="SUPFAM" id="SSF101233">
    <property type="entry name" value="PWI domain"/>
    <property type="match status" value="1"/>
</dbReference>
<dbReference type="Pfam" id="PF00097">
    <property type="entry name" value="zf-C3HC4"/>
    <property type="match status" value="1"/>
</dbReference>
<evidence type="ECO:0000256" key="6">
    <source>
        <dbReference type="ARBA" id="ARBA00022771"/>
    </source>
</evidence>
<evidence type="ECO:0000256" key="9">
    <source>
        <dbReference type="ARBA" id="ARBA00023163"/>
    </source>
</evidence>
<dbReference type="Proteomes" id="UP001439008">
    <property type="component" value="Unassembled WGS sequence"/>
</dbReference>
<dbReference type="PROSITE" id="PS50089">
    <property type="entry name" value="ZF_RING_2"/>
    <property type="match status" value="1"/>
</dbReference>
<sequence length="211" mass="25066">MAEKCSICLESIKNAIAVKNCHHEFCFNCIQNWIVLTLSNPERETVSCPLCKIKFSQIIRHDENLDIFEIFEVKDILNLAQKYFSENETIIGDRKEIYLTGKNTKPFPLSRKIDYFVRQYFRKNSENILNRLKPWLERELSVLTNKMENEILLNFILSNLKNFGLDENILEIELKPFLFENTNLFIKEMSVFITGNWMDIAKFDNLLRLRK</sequence>
<keyword evidence="6 10" id="KW-0863">Zinc-finger</keyword>
<gene>
    <name evidence="12" type="ORF">MHBO_001978</name>
</gene>
<evidence type="ECO:0000313" key="13">
    <source>
        <dbReference type="Proteomes" id="UP001439008"/>
    </source>
</evidence>
<dbReference type="InterPro" id="IPR001841">
    <property type="entry name" value="Znf_RING"/>
</dbReference>
<keyword evidence="3" id="KW-0507">mRNA processing</keyword>
<accession>A0ABV2AKV7</accession>
<dbReference type="EMBL" id="JBDODL010000591">
    <property type="protein sequence ID" value="MES1920293.1"/>
    <property type="molecule type" value="Genomic_DNA"/>
</dbReference>
<keyword evidence="8" id="KW-0805">Transcription regulation</keyword>
<dbReference type="InterPro" id="IPR017907">
    <property type="entry name" value="Znf_RING_CS"/>
</dbReference>
<dbReference type="InterPro" id="IPR013083">
    <property type="entry name" value="Znf_RING/FYVE/PHD"/>
</dbReference>
<evidence type="ECO:0000256" key="5">
    <source>
        <dbReference type="ARBA" id="ARBA00022723"/>
    </source>
</evidence>